<accession>A0A7C8M2Q4</accession>
<gene>
    <name evidence="8" type="primary">MED17</name>
    <name evidence="10" type="ORF">BDV95DRAFT_632009</name>
</gene>
<dbReference type="GO" id="GO:0016592">
    <property type="term" value="C:mediator complex"/>
    <property type="evidence" value="ECO:0007669"/>
    <property type="project" value="InterPro"/>
</dbReference>
<dbReference type="Pfam" id="PF10156">
    <property type="entry name" value="Med17"/>
    <property type="match status" value="1"/>
</dbReference>
<comment type="subcellular location">
    <subcellularLocation>
        <location evidence="1 8">Nucleus</location>
    </subcellularLocation>
</comment>
<evidence type="ECO:0000256" key="7">
    <source>
        <dbReference type="ARBA" id="ARBA00032014"/>
    </source>
</evidence>
<evidence type="ECO:0000313" key="11">
    <source>
        <dbReference type="Proteomes" id="UP000481861"/>
    </source>
</evidence>
<dbReference type="Proteomes" id="UP000481861">
    <property type="component" value="Unassembled WGS sequence"/>
</dbReference>
<proteinExistence type="inferred from homology"/>
<dbReference type="GO" id="GO:0006357">
    <property type="term" value="P:regulation of transcription by RNA polymerase II"/>
    <property type="evidence" value="ECO:0007669"/>
    <property type="project" value="InterPro"/>
</dbReference>
<organism evidence="10 11">
    <name type="scientific">Massariosphaeria phaeospora</name>
    <dbReference type="NCBI Taxonomy" id="100035"/>
    <lineage>
        <taxon>Eukaryota</taxon>
        <taxon>Fungi</taxon>
        <taxon>Dikarya</taxon>
        <taxon>Ascomycota</taxon>
        <taxon>Pezizomycotina</taxon>
        <taxon>Dothideomycetes</taxon>
        <taxon>Pleosporomycetidae</taxon>
        <taxon>Pleosporales</taxon>
        <taxon>Pleosporales incertae sedis</taxon>
        <taxon>Massariosphaeria</taxon>
    </lineage>
</organism>
<evidence type="ECO:0000256" key="4">
    <source>
        <dbReference type="ARBA" id="ARBA00023015"/>
    </source>
</evidence>
<protein>
    <recommendedName>
        <fullName evidence="3 8">Mediator of RNA polymerase II transcription subunit 17</fullName>
    </recommendedName>
    <alternativeName>
        <fullName evidence="7 8">Mediator complex subunit 17</fullName>
    </alternativeName>
</protein>
<dbReference type="GO" id="GO:0070847">
    <property type="term" value="C:core mediator complex"/>
    <property type="evidence" value="ECO:0007669"/>
    <property type="project" value="TreeGrafter"/>
</dbReference>
<feature type="compositionally biased region" description="Basic and acidic residues" evidence="9">
    <location>
        <begin position="153"/>
        <end position="171"/>
    </location>
</feature>
<dbReference type="GO" id="GO:0003712">
    <property type="term" value="F:transcription coregulator activity"/>
    <property type="evidence" value="ECO:0007669"/>
    <property type="project" value="InterPro"/>
</dbReference>
<keyword evidence="5 8" id="KW-0804">Transcription</keyword>
<dbReference type="OrthoDB" id="5319830at2759"/>
<feature type="compositionally biased region" description="Basic and acidic residues" evidence="9">
    <location>
        <begin position="74"/>
        <end position="83"/>
    </location>
</feature>
<comment type="subunit">
    <text evidence="8">Component of the Mediator complex.</text>
</comment>
<evidence type="ECO:0000256" key="6">
    <source>
        <dbReference type="ARBA" id="ARBA00023242"/>
    </source>
</evidence>
<feature type="region of interest" description="Disordered" evidence="9">
    <location>
        <begin position="626"/>
        <end position="646"/>
    </location>
</feature>
<evidence type="ECO:0000256" key="8">
    <source>
        <dbReference type="RuleBase" id="RU364140"/>
    </source>
</evidence>
<comment type="function">
    <text evidence="8">Component of the Mediator complex, a coactivator involved in the regulated transcription of nearly all RNA polymerase II-dependent genes. Mediator functions as a bridge to convey information from gene-specific regulatory proteins to the basal RNA polymerase II transcription machinery. Mediator is recruited to promoters by direct interactions with regulatory proteins and serves as a scaffold for the assembly of a functional preinitiation complex with RNA polymerase II and the general transcription factors.</text>
</comment>
<dbReference type="EMBL" id="JAADJZ010000030">
    <property type="protein sequence ID" value="KAF2865881.1"/>
    <property type="molecule type" value="Genomic_DNA"/>
</dbReference>
<dbReference type="AlphaFoldDB" id="A0A7C8M2Q4"/>
<comment type="caution">
    <text evidence="10">The sequence shown here is derived from an EMBL/GenBank/DDBJ whole genome shotgun (WGS) entry which is preliminary data.</text>
</comment>
<evidence type="ECO:0000313" key="10">
    <source>
        <dbReference type="EMBL" id="KAF2865881.1"/>
    </source>
</evidence>
<feature type="compositionally biased region" description="Basic and acidic residues" evidence="9">
    <location>
        <begin position="626"/>
        <end position="636"/>
    </location>
</feature>
<evidence type="ECO:0000256" key="3">
    <source>
        <dbReference type="ARBA" id="ARBA00019610"/>
    </source>
</evidence>
<dbReference type="InterPro" id="IPR019313">
    <property type="entry name" value="Mediator_Med17"/>
</dbReference>
<keyword evidence="6 8" id="KW-0539">Nucleus</keyword>
<reference evidence="10 11" key="1">
    <citation type="submission" date="2020-01" db="EMBL/GenBank/DDBJ databases">
        <authorList>
            <consortium name="DOE Joint Genome Institute"/>
            <person name="Haridas S."/>
            <person name="Albert R."/>
            <person name="Binder M."/>
            <person name="Bloem J."/>
            <person name="Labutti K."/>
            <person name="Salamov A."/>
            <person name="Andreopoulos B."/>
            <person name="Baker S.E."/>
            <person name="Barry K."/>
            <person name="Bills G."/>
            <person name="Bluhm B.H."/>
            <person name="Cannon C."/>
            <person name="Castanera R."/>
            <person name="Culley D.E."/>
            <person name="Daum C."/>
            <person name="Ezra D."/>
            <person name="Gonzalez J.B."/>
            <person name="Henrissat B."/>
            <person name="Kuo A."/>
            <person name="Liang C."/>
            <person name="Lipzen A."/>
            <person name="Lutzoni F."/>
            <person name="Magnuson J."/>
            <person name="Mondo S."/>
            <person name="Nolan M."/>
            <person name="Ohm R."/>
            <person name="Pangilinan J."/>
            <person name="Park H.-J.H."/>
            <person name="Ramirez L."/>
            <person name="Alfaro M."/>
            <person name="Sun H."/>
            <person name="Tritt A."/>
            <person name="Yoshinaga Y."/>
            <person name="Zwiers L.-H.L."/>
            <person name="Turgeon B.G."/>
            <person name="Goodwin S.B."/>
            <person name="Spatafora J.W."/>
            <person name="Crous P.W."/>
            <person name="Grigoriev I.V."/>
        </authorList>
    </citation>
    <scope>NUCLEOTIDE SEQUENCE [LARGE SCALE GENOMIC DNA]</scope>
    <source>
        <strain evidence="10 11">CBS 611.86</strain>
    </source>
</reference>
<comment type="similarity">
    <text evidence="2 8">Belongs to the Mediator complex subunit 17 family.</text>
</comment>
<dbReference type="PANTHER" id="PTHR13114">
    <property type="entry name" value="MEDIATOR OF RNA POLYMERASE II TRANSCRIPTION SUBUNIT 17"/>
    <property type="match status" value="1"/>
</dbReference>
<dbReference type="PANTHER" id="PTHR13114:SF7">
    <property type="entry name" value="MEDIATOR OF RNA POLYMERASE II TRANSCRIPTION SUBUNIT 17"/>
    <property type="match status" value="1"/>
</dbReference>
<name>A0A7C8M2Q4_9PLEO</name>
<keyword evidence="4 8" id="KW-0805">Transcription regulation</keyword>
<evidence type="ECO:0000256" key="2">
    <source>
        <dbReference type="ARBA" id="ARBA00005635"/>
    </source>
</evidence>
<keyword evidence="8" id="KW-0010">Activator</keyword>
<keyword evidence="11" id="KW-1185">Reference proteome</keyword>
<evidence type="ECO:0000256" key="9">
    <source>
        <dbReference type="SAM" id="MobiDB-lite"/>
    </source>
</evidence>
<evidence type="ECO:0000256" key="5">
    <source>
        <dbReference type="ARBA" id="ARBA00023163"/>
    </source>
</evidence>
<sequence>MSGAGTTTEVALRPWPAPVNQALSKEAIHSQIGQLAAERGHLRGITEKALHEEIATGKDAPKETTGQDEEDGEAATHEKKNEPTTIEKLEDIFRAKVDMVSALNVVAWNAAGALDLVALMLSRDPTKVLDNSFSAHFKAQNVPKGAFGVDRGTPPDRSDQHDESLRNAEDERRHQLVARGSSMDALDWATDNILKAATELETGVRKETKYWAEIMSISEKGWSIQRSRRGVRHAPFAVRYGHSEASDHFKARGLAPLRMDRDGSIILDPALALKPKVLRVRISDHGRVTGTSKLPSKGEVTELALENSIQLARDSFFEEDLYHEMCLESRQLVAYGVEIRDSAIHIVSPSLSNPATHRTIMIDCILREETSQGSHEQPLDWLAQNVAEALRFLLAHEHRMRRFQRSQLPHPLTQQKRTTRTPPLLRTLLSVFSHVNAVNSVSAYLAVLARTFSSAGIGCSLQVTGESSWKKLTTLIRESTRKDISAVDQLFEVFTKHLDGVVTLSLPSSSGAEPEVITIATRTYIGPPTFGAEHKVTIPPSMASVLNLSSDQKRDFKFSSSEGVTSYLDWILSLDLTHSLLLELYRGRATLQSKEPQITIGSKVGKRPIDKDVTIEVADGELRASLKHSSEHDSSGREGTFVWDGSNGQPTLQAMVKSWVG</sequence>
<feature type="region of interest" description="Disordered" evidence="9">
    <location>
        <begin position="51"/>
        <end position="83"/>
    </location>
</feature>
<evidence type="ECO:0000256" key="1">
    <source>
        <dbReference type="ARBA" id="ARBA00004123"/>
    </source>
</evidence>
<feature type="compositionally biased region" description="Basic and acidic residues" evidence="9">
    <location>
        <begin position="51"/>
        <end position="62"/>
    </location>
</feature>
<feature type="region of interest" description="Disordered" evidence="9">
    <location>
        <begin position="144"/>
        <end position="171"/>
    </location>
</feature>